<dbReference type="EMBL" id="CP083239">
    <property type="protein sequence ID" value="UOK69232.1"/>
    <property type="molecule type" value="Genomic_DNA"/>
</dbReference>
<sequence>MSIAGRAERSLISRDEYEVVRLTHHPEIYDVSDDDLSSTRKRLRDLHAKERTLAWEKRRISRGKAEPRGGSFPGTHERPSRRKQVFAAAVKRLNREIERRAELAARPSQAEIAKKALAMRRENFVSPPPGAARADEGMEVIASRRRRSAVHPGKVGRVSQRTKAAQAKRDAKRGAQG</sequence>
<accession>A0A9E7D1S1</accession>
<evidence type="ECO:0000313" key="2">
    <source>
        <dbReference type="EMBL" id="UOK69232.1"/>
    </source>
</evidence>
<feature type="region of interest" description="Disordered" evidence="1">
    <location>
        <begin position="144"/>
        <end position="177"/>
    </location>
</feature>
<organism evidence="2 3">
    <name type="scientific">Ancylobacter polymorphus</name>
    <dbReference type="NCBI Taxonomy" id="223390"/>
    <lineage>
        <taxon>Bacteria</taxon>
        <taxon>Pseudomonadati</taxon>
        <taxon>Pseudomonadota</taxon>
        <taxon>Alphaproteobacteria</taxon>
        <taxon>Hyphomicrobiales</taxon>
        <taxon>Xanthobacteraceae</taxon>
        <taxon>Ancylobacter</taxon>
    </lineage>
</organism>
<dbReference type="AlphaFoldDB" id="A0A9E7D1S1"/>
<feature type="compositionally biased region" description="Basic and acidic residues" evidence="1">
    <location>
        <begin position="57"/>
        <end position="67"/>
    </location>
</feature>
<dbReference type="RefSeq" id="WP_244375112.1">
    <property type="nucleotide sequence ID" value="NZ_CP083239.1"/>
</dbReference>
<name>A0A9E7D1S1_9HYPH</name>
<gene>
    <name evidence="2" type="ORF">K9D25_10660</name>
</gene>
<feature type="region of interest" description="Disordered" evidence="1">
    <location>
        <begin position="57"/>
        <end position="83"/>
    </location>
</feature>
<evidence type="ECO:0000313" key="3">
    <source>
        <dbReference type="Proteomes" id="UP000831684"/>
    </source>
</evidence>
<feature type="compositionally biased region" description="Basic and acidic residues" evidence="1">
    <location>
        <begin position="167"/>
        <end position="177"/>
    </location>
</feature>
<evidence type="ECO:0000256" key="1">
    <source>
        <dbReference type="SAM" id="MobiDB-lite"/>
    </source>
</evidence>
<reference evidence="2" key="1">
    <citation type="submission" date="2021-09" db="EMBL/GenBank/DDBJ databases">
        <title>Network and meta-omics reveal the key degrader and cooperation patterns in an efficient 1,4-dioxane-degrading microbial community.</title>
        <authorList>
            <person name="Dai C."/>
        </authorList>
    </citation>
    <scope>NUCLEOTIDE SEQUENCE</scope>
    <source>
        <strain evidence="2">ZM13</strain>
    </source>
</reference>
<dbReference type="KEGG" id="apol:K9D25_10660"/>
<dbReference type="Proteomes" id="UP000831684">
    <property type="component" value="Chromosome"/>
</dbReference>
<protein>
    <submittedName>
        <fullName evidence="2">Uncharacterized protein</fullName>
    </submittedName>
</protein>
<proteinExistence type="predicted"/>